<keyword evidence="4" id="KW-0949">S-adenosyl-L-methionine</keyword>
<gene>
    <name evidence="6" type="ORF">PUT78_16100</name>
</gene>
<keyword evidence="3" id="KW-0808">Transferase</keyword>
<dbReference type="InterPro" id="IPR029063">
    <property type="entry name" value="SAM-dependent_MTases_sf"/>
</dbReference>
<dbReference type="EMBL" id="JAQZSM010000017">
    <property type="protein sequence ID" value="MDD7972622.1"/>
    <property type="molecule type" value="Genomic_DNA"/>
</dbReference>
<comment type="similarity">
    <text evidence="1">Belongs to the CFA/CMAS family.</text>
</comment>
<keyword evidence="2" id="KW-0489">Methyltransferase</keyword>
<evidence type="ECO:0000256" key="4">
    <source>
        <dbReference type="ARBA" id="ARBA00022691"/>
    </source>
</evidence>
<evidence type="ECO:0000256" key="5">
    <source>
        <dbReference type="ARBA" id="ARBA00023098"/>
    </source>
</evidence>
<comment type="caution">
    <text evidence="6">The sequence shown here is derived from an EMBL/GenBank/DDBJ whole genome shotgun (WGS) entry which is preliminary data.</text>
</comment>
<dbReference type="SUPFAM" id="SSF53335">
    <property type="entry name" value="S-adenosyl-L-methionine-dependent methyltransferases"/>
    <property type="match status" value="1"/>
</dbReference>
<dbReference type="InterPro" id="IPR050723">
    <property type="entry name" value="CFA/CMAS"/>
</dbReference>
<proteinExistence type="inferred from homology"/>
<dbReference type="InterPro" id="IPR003333">
    <property type="entry name" value="CMAS"/>
</dbReference>
<dbReference type="PANTHER" id="PTHR43667">
    <property type="entry name" value="CYCLOPROPANE-FATTY-ACYL-PHOSPHOLIPID SYNTHASE"/>
    <property type="match status" value="1"/>
</dbReference>
<dbReference type="CDD" id="cd02440">
    <property type="entry name" value="AdoMet_MTases"/>
    <property type="match status" value="1"/>
</dbReference>
<sequence>MRDETISSDVMIPQVLTTLENQERLPRFFAAAHAMASGLNRGRLDVGLPDGRIFRFQGQAPGYVAAIDVHDPDLFARLVREGDIGFAESYMEGGWSTPDLQAFMDLINDDNPSLYDEVLPMKLVRAMERVRHWLRANSKAQARRNIAYHYDLGNDFYGLWLDDSMTYSSGIFTTGQESLEAAQEAKYAAMIDRMGVNAGDHVLEIGCGWGGFAEYAALKRGLKVTGLTISQAQYDYAHARMQAAGIGDRVDIRMQDYRDTRGQFDGIASIEMFEAVGERYWPTYFKAVHDRLKPQANAVIQIIMVSDERFKTYRKHVDFIQKYIFPGGMLGAPGPVRRMAEASGLHYVTTHDFGQSYSETLRRWHARFIEKWPQIAPLGYDDRFRRMWEFYLTSCAGAFRQGNCDVTQLVLQRPGGD</sequence>
<keyword evidence="5" id="KW-0443">Lipid metabolism</keyword>
<evidence type="ECO:0000313" key="7">
    <source>
        <dbReference type="Proteomes" id="UP001431784"/>
    </source>
</evidence>
<evidence type="ECO:0000256" key="3">
    <source>
        <dbReference type="ARBA" id="ARBA00022679"/>
    </source>
</evidence>
<protein>
    <submittedName>
        <fullName evidence="6">Cyclopropane-fatty-acyl-phospholipid synthase</fullName>
    </submittedName>
</protein>
<dbReference type="RefSeq" id="WP_274353295.1">
    <property type="nucleotide sequence ID" value="NZ_JAQZSM010000017.1"/>
</dbReference>
<organism evidence="6 7">
    <name type="scientific">Roseinatronobacter alkalisoli</name>
    <dbReference type="NCBI Taxonomy" id="3028235"/>
    <lineage>
        <taxon>Bacteria</taxon>
        <taxon>Pseudomonadati</taxon>
        <taxon>Pseudomonadota</taxon>
        <taxon>Alphaproteobacteria</taxon>
        <taxon>Rhodobacterales</taxon>
        <taxon>Paracoccaceae</taxon>
        <taxon>Roseinatronobacter</taxon>
    </lineage>
</organism>
<accession>A0ABT5TBX8</accession>
<name>A0ABT5TBX8_9RHOB</name>
<dbReference type="Gene3D" id="3.40.50.150">
    <property type="entry name" value="Vaccinia Virus protein VP39"/>
    <property type="match status" value="1"/>
</dbReference>
<dbReference type="PANTHER" id="PTHR43667:SF2">
    <property type="entry name" value="FATTY ACID C-METHYL TRANSFERASE"/>
    <property type="match status" value="1"/>
</dbReference>
<dbReference type="Proteomes" id="UP001431784">
    <property type="component" value="Unassembled WGS sequence"/>
</dbReference>
<keyword evidence="7" id="KW-1185">Reference proteome</keyword>
<evidence type="ECO:0000256" key="1">
    <source>
        <dbReference type="ARBA" id="ARBA00010815"/>
    </source>
</evidence>
<evidence type="ECO:0000313" key="6">
    <source>
        <dbReference type="EMBL" id="MDD7972622.1"/>
    </source>
</evidence>
<dbReference type="Pfam" id="PF02353">
    <property type="entry name" value="CMAS"/>
    <property type="match status" value="1"/>
</dbReference>
<reference evidence="6" key="1">
    <citation type="submission" date="2023-02" db="EMBL/GenBank/DDBJ databases">
        <title>Description of Roseinatronobacter alkalisoli sp. nov., an alkaliphilic bacerium isolated from soda soil.</title>
        <authorList>
            <person name="Wei W."/>
        </authorList>
    </citation>
    <scope>NUCLEOTIDE SEQUENCE</scope>
    <source>
        <strain evidence="6">HJB301</strain>
    </source>
</reference>
<evidence type="ECO:0000256" key="2">
    <source>
        <dbReference type="ARBA" id="ARBA00022603"/>
    </source>
</evidence>
<dbReference type="PIRSF" id="PIRSF003085">
    <property type="entry name" value="CMAS"/>
    <property type="match status" value="1"/>
</dbReference>